<keyword evidence="4" id="KW-0132">Cell division</keyword>
<name>A0A4R5KZM6_9MICC</name>
<sequence length="201" mass="22059">MKEMMGSVENKESTEFTTTEAPVAVDPPDGFRAGDAFSKGRIITPGTRAQLGAFGLFAPQPSQRQVLLPTTKPLNVKSAEDVLWVAFAELCGWPASAEDYRELAKEHRTWVIDGVPSPTHESAAGSAAAWERFRDVVDVLYEQDITLFLIGNGPLDWNIAQDPAHKTNARPEDLSRIASRVSLLSRVESFEPFDEIEISGS</sequence>
<feature type="compositionally biased region" description="Basic and acidic residues" evidence="3">
    <location>
        <begin position="1"/>
        <end position="14"/>
    </location>
</feature>
<accession>A0A4R5KZM6</accession>
<protein>
    <submittedName>
        <fullName evidence="4">Cell division protein ZapE</fullName>
    </submittedName>
</protein>
<evidence type="ECO:0000256" key="1">
    <source>
        <dbReference type="ARBA" id="ARBA00022741"/>
    </source>
</evidence>
<feature type="region of interest" description="Disordered" evidence="3">
    <location>
        <begin position="1"/>
        <end position="30"/>
    </location>
</feature>
<keyword evidence="5" id="KW-1185">Reference proteome</keyword>
<dbReference type="GO" id="GO:0016887">
    <property type="term" value="F:ATP hydrolysis activity"/>
    <property type="evidence" value="ECO:0007669"/>
    <property type="project" value="InterPro"/>
</dbReference>
<evidence type="ECO:0000313" key="4">
    <source>
        <dbReference type="EMBL" id="TDG01588.1"/>
    </source>
</evidence>
<proteinExistence type="predicted"/>
<comment type="caution">
    <text evidence="4">The sequence shown here is derived from an EMBL/GenBank/DDBJ whole genome shotgun (WGS) entry which is preliminary data.</text>
</comment>
<dbReference type="InterPro" id="IPR005654">
    <property type="entry name" value="ATPase_AFG1-like"/>
</dbReference>
<dbReference type="AlphaFoldDB" id="A0A4R5KZM6"/>
<dbReference type="GO" id="GO:0051301">
    <property type="term" value="P:cell division"/>
    <property type="evidence" value="ECO:0007669"/>
    <property type="project" value="UniProtKB-KW"/>
</dbReference>
<dbReference type="Pfam" id="PF03969">
    <property type="entry name" value="AFG1_ATPase"/>
    <property type="match status" value="1"/>
</dbReference>
<dbReference type="OrthoDB" id="9774491at2"/>
<dbReference type="Proteomes" id="UP000295511">
    <property type="component" value="Unassembled WGS sequence"/>
</dbReference>
<evidence type="ECO:0000313" key="5">
    <source>
        <dbReference type="Proteomes" id="UP000295511"/>
    </source>
</evidence>
<gene>
    <name evidence="4" type="primary">zapE</name>
    <name evidence="4" type="ORF">E1809_00370</name>
</gene>
<dbReference type="EMBL" id="SMRU01000001">
    <property type="protein sequence ID" value="TDG01588.1"/>
    <property type="molecule type" value="Genomic_DNA"/>
</dbReference>
<dbReference type="GO" id="GO:0005524">
    <property type="term" value="F:ATP binding"/>
    <property type="evidence" value="ECO:0007669"/>
    <property type="project" value="UniProtKB-KW"/>
</dbReference>
<keyword evidence="4" id="KW-0131">Cell cycle</keyword>
<evidence type="ECO:0000256" key="2">
    <source>
        <dbReference type="ARBA" id="ARBA00022840"/>
    </source>
</evidence>
<keyword evidence="1" id="KW-0547">Nucleotide-binding</keyword>
<organism evidence="4 5">
    <name type="scientific">Arthrobacter terricola</name>
    <dbReference type="NCBI Taxonomy" id="2547396"/>
    <lineage>
        <taxon>Bacteria</taxon>
        <taxon>Bacillati</taxon>
        <taxon>Actinomycetota</taxon>
        <taxon>Actinomycetes</taxon>
        <taxon>Micrococcales</taxon>
        <taxon>Micrococcaceae</taxon>
        <taxon>Arthrobacter</taxon>
    </lineage>
</organism>
<reference evidence="4 5" key="1">
    <citation type="submission" date="2019-03" db="EMBL/GenBank/DDBJ databases">
        <title>Whole genome sequence of Arthrobacter sp JH1-1.</title>
        <authorList>
            <person name="Trinh H.N."/>
        </authorList>
    </citation>
    <scope>NUCLEOTIDE SEQUENCE [LARGE SCALE GENOMIC DNA]</scope>
    <source>
        <strain evidence="4 5">JH1-1</strain>
    </source>
</reference>
<evidence type="ECO:0000256" key="3">
    <source>
        <dbReference type="SAM" id="MobiDB-lite"/>
    </source>
</evidence>
<keyword evidence="2" id="KW-0067">ATP-binding</keyword>